<dbReference type="Proteomes" id="UP001162131">
    <property type="component" value="Unassembled WGS sequence"/>
</dbReference>
<comment type="catalytic activity">
    <reaction evidence="1">
        <text>Cleavage of hydrophobic, N-terminal signal or leader sequences from secreted and periplasmic proteins.</text>
        <dbReference type="EC" id="3.4.21.89"/>
    </reaction>
</comment>
<dbReference type="GO" id="GO:0009003">
    <property type="term" value="F:signal peptidase activity"/>
    <property type="evidence" value="ECO:0007669"/>
    <property type="project" value="UniProtKB-EC"/>
</dbReference>
<evidence type="ECO:0000256" key="8">
    <source>
        <dbReference type="ARBA" id="ARBA00022801"/>
    </source>
</evidence>
<evidence type="ECO:0000313" key="14">
    <source>
        <dbReference type="Proteomes" id="UP001162131"/>
    </source>
</evidence>
<evidence type="ECO:0000256" key="12">
    <source>
        <dbReference type="SAM" id="Phobius"/>
    </source>
</evidence>
<dbReference type="SUPFAM" id="SSF51306">
    <property type="entry name" value="LexA/Signal peptidase"/>
    <property type="match status" value="1"/>
</dbReference>
<evidence type="ECO:0000256" key="4">
    <source>
        <dbReference type="ARBA" id="ARBA00013208"/>
    </source>
</evidence>
<comment type="similarity">
    <text evidence="3">Belongs to the peptidase S26B family.</text>
</comment>
<evidence type="ECO:0000256" key="10">
    <source>
        <dbReference type="ARBA" id="ARBA00023136"/>
    </source>
</evidence>
<dbReference type="GO" id="GO:0005787">
    <property type="term" value="C:signal peptidase complex"/>
    <property type="evidence" value="ECO:0007669"/>
    <property type="project" value="TreeGrafter"/>
</dbReference>
<dbReference type="EMBL" id="CAJZBQ010000046">
    <property type="protein sequence ID" value="CAG9328503.1"/>
    <property type="molecule type" value="Genomic_DNA"/>
</dbReference>
<dbReference type="InterPro" id="IPR019533">
    <property type="entry name" value="Peptidase_S26"/>
</dbReference>
<keyword evidence="7 12" id="KW-0812">Transmembrane</keyword>
<name>A0AAU9JUA5_9CILI</name>
<evidence type="ECO:0000256" key="6">
    <source>
        <dbReference type="ARBA" id="ARBA00021755"/>
    </source>
</evidence>
<dbReference type="PRINTS" id="PR00728">
    <property type="entry name" value="SIGNALPTASE"/>
</dbReference>
<organism evidence="13 14">
    <name type="scientific">Blepharisma stoltei</name>
    <dbReference type="NCBI Taxonomy" id="1481888"/>
    <lineage>
        <taxon>Eukaryota</taxon>
        <taxon>Sar</taxon>
        <taxon>Alveolata</taxon>
        <taxon>Ciliophora</taxon>
        <taxon>Postciliodesmatophora</taxon>
        <taxon>Heterotrichea</taxon>
        <taxon>Heterotrichida</taxon>
        <taxon>Blepharismidae</taxon>
        <taxon>Blepharisma</taxon>
    </lineage>
</organism>
<proteinExistence type="inferred from homology"/>
<feature type="transmembrane region" description="Helical" evidence="12">
    <location>
        <begin position="20"/>
        <end position="37"/>
    </location>
</feature>
<evidence type="ECO:0000256" key="1">
    <source>
        <dbReference type="ARBA" id="ARBA00000677"/>
    </source>
</evidence>
<sequence>MHVVTDTLNEFKIMDKRRFSHQFVNLCLVIATALMTWKGFMISFNTESPIVVVLSGSMEPAYYRGDILFLEMWNYPPLQPGDVVVYKLGDRDIPIVHRIMNLHEEDDDYYILTKGDNNKVNDRGLYTPGQLFIQKKDLLGRTWFYIPYVGIITIWLADYPILKYLLIGGMVIIGLTSREPQS</sequence>
<keyword evidence="8" id="KW-0378">Hydrolase</keyword>
<evidence type="ECO:0000256" key="9">
    <source>
        <dbReference type="ARBA" id="ARBA00022989"/>
    </source>
</evidence>
<reference evidence="13" key="1">
    <citation type="submission" date="2021-09" db="EMBL/GenBank/DDBJ databases">
        <authorList>
            <consortium name="AG Swart"/>
            <person name="Singh M."/>
            <person name="Singh A."/>
            <person name="Seah K."/>
            <person name="Emmerich C."/>
        </authorList>
    </citation>
    <scope>NUCLEOTIDE SEQUENCE</scope>
    <source>
        <strain evidence="13">ATCC30299</strain>
    </source>
</reference>
<dbReference type="InterPro" id="IPR036286">
    <property type="entry name" value="LexA/Signal_pep-like_sf"/>
</dbReference>
<dbReference type="AlphaFoldDB" id="A0AAU9JUA5"/>
<evidence type="ECO:0000313" key="13">
    <source>
        <dbReference type="EMBL" id="CAG9328503.1"/>
    </source>
</evidence>
<dbReference type="InterPro" id="IPR001733">
    <property type="entry name" value="Peptidase_S26B"/>
</dbReference>
<evidence type="ECO:0000256" key="2">
    <source>
        <dbReference type="ARBA" id="ARBA00004648"/>
    </source>
</evidence>
<dbReference type="EC" id="3.4.21.89" evidence="4"/>
<comment type="caution">
    <text evidence="13">The sequence shown here is derived from an EMBL/GenBank/DDBJ whole genome shotgun (WGS) entry which is preliminary data.</text>
</comment>
<keyword evidence="10 12" id="KW-0472">Membrane</keyword>
<comment type="function">
    <text evidence="11">Catalytic component of the signal peptidase complex (SPC) which catalyzes the cleavage of N-terminal signal sequences from nascent proteins as they are translocated into the lumen of the endoplasmic reticulum. Specifically cleaves N-terminal signal peptides that contain a hydrophobic alpha-helix (h-region) shorter than 18-20 amino acids.</text>
</comment>
<dbReference type="GO" id="GO:0006465">
    <property type="term" value="P:signal peptide processing"/>
    <property type="evidence" value="ECO:0007669"/>
    <property type="project" value="InterPro"/>
</dbReference>
<dbReference type="PANTHER" id="PTHR10806">
    <property type="entry name" value="SIGNAL PEPTIDASE COMPLEX CATALYTIC SUBUNIT SEC11"/>
    <property type="match status" value="1"/>
</dbReference>
<evidence type="ECO:0000256" key="3">
    <source>
        <dbReference type="ARBA" id="ARBA00011035"/>
    </source>
</evidence>
<dbReference type="PANTHER" id="PTHR10806:SF6">
    <property type="entry name" value="SIGNAL PEPTIDASE COMPLEX CATALYTIC SUBUNIT SEC11"/>
    <property type="match status" value="1"/>
</dbReference>
<dbReference type="CDD" id="cd06530">
    <property type="entry name" value="S26_SPase_I"/>
    <property type="match status" value="1"/>
</dbReference>
<gene>
    <name evidence="13" type="ORF">BSTOLATCC_MIC46501</name>
</gene>
<evidence type="ECO:0000256" key="7">
    <source>
        <dbReference type="ARBA" id="ARBA00022692"/>
    </source>
</evidence>
<comment type="subcellular location">
    <subcellularLocation>
        <location evidence="2">Endoplasmic reticulum membrane</location>
        <topology evidence="2">Single-pass type II membrane protein</topology>
    </subcellularLocation>
</comment>
<keyword evidence="14" id="KW-1185">Reference proteome</keyword>
<keyword evidence="9 12" id="KW-1133">Transmembrane helix</keyword>
<evidence type="ECO:0000256" key="5">
    <source>
        <dbReference type="ARBA" id="ARBA00019685"/>
    </source>
</evidence>
<dbReference type="PROSITE" id="PS00761">
    <property type="entry name" value="SPASE_I_3"/>
    <property type="match status" value="1"/>
</dbReference>
<accession>A0AAU9JUA5</accession>
<dbReference type="NCBIfam" id="TIGR02228">
    <property type="entry name" value="sigpep_I_arch"/>
    <property type="match status" value="1"/>
</dbReference>
<dbReference type="InterPro" id="IPR019758">
    <property type="entry name" value="Pept_S26A_signal_pept_1_CS"/>
</dbReference>
<protein>
    <recommendedName>
        <fullName evidence="5">Signal peptidase complex catalytic subunit SEC11</fullName>
        <ecNumber evidence="4">3.4.21.89</ecNumber>
    </recommendedName>
    <alternativeName>
        <fullName evidence="6">Signal peptidase complex catalytic subunit sec11</fullName>
    </alternativeName>
</protein>
<feature type="transmembrane region" description="Helical" evidence="12">
    <location>
        <begin position="138"/>
        <end position="155"/>
    </location>
</feature>
<evidence type="ECO:0000256" key="11">
    <source>
        <dbReference type="ARBA" id="ARBA00045533"/>
    </source>
</evidence>
<dbReference type="GO" id="GO:0004252">
    <property type="term" value="F:serine-type endopeptidase activity"/>
    <property type="evidence" value="ECO:0007669"/>
    <property type="project" value="InterPro"/>
</dbReference>
<dbReference type="Gene3D" id="2.10.109.10">
    <property type="entry name" value="Umud Fragment, subunit A"/>
    <property type="match status" value="1"/>
</dbReference>